<organism evidence="2 3">
    <name type="scientific">Parafrankia irregularis</name>
    <dbReference type="NCBI Taxonomy" id="795642"/>
    <lineage>
        <taxon>Bacteria</taxon>
        <taxon>Bacillati</taxon>
        <taxon>Actinomycetota</taxon>
        <taxon>Actinomycetes</taxon>
        <taxon>Frankiales</taxon>
        <taxon>Frankiaceae</taxon>
        <taxon>Parafrankia</taxon>
    </lineage>
</organism>
<dbReference type="RefSeq" id="WP_091271761.1">
    <property type="nucleotide sequence ID" value="NZ_FAOZ01000002.1"/>
</dbReference>
<keyword evidence="3" id="KW-1185">Reference proteome</keyword>
<gene>
    <name evidence="2" type="ORF">Ga0074812_102400</name>
</gene>
<accession>A0A0S4QIF0</accession>
<dbReference type="InterPro" id="IPR001466">
    <property type="entry name" value="Beta-lactam-related"/>
</dbReference>
<dbReference type="Proteomes" id="UP000198802">
    <property type="component" value="Unassembled WGS sequence"/>
</dbReference>
<dbReference type="AlphaFoldDB" id="A0A0S4QIF0"/>
<dbReference type="InterPro" id="IPR012338">
    <property type="entry name" value="Beta-lactam/transpept-like"/>
</dbReference>
<dbReference type="InterPro" id="IPR050789">
    <property type="entry name" value="Diverse_Enzym_Activities"/>
</dbReference>
<reference evidence="3" key="1">
    <citation type="submission" date="2015-11" db="EMBL/GenBank/DDBJ databases">
        <authorList>
            <person name="Varghese N."/>
        </authorList>
    </citation>
    <scope>NUCLEOTIDE SEQUENCE [LARGE SCALE GENOMIC DNA]</scope>
    <source>
        <strain evidence="3">DSM 45899</strain>
    </source>
</reference>
<evidence type="ECO:0000259" key="1">
    <source>
        <dbReference type="Pfam" id="PF00144"/>
    </source>
</evidence>
<dbReference type="PANTHER" id="PTHR43283">
    <property type="entry name" value="BETA-LACTAMASE-RELATED"/>
    <property type="match status" value="1"/>
</dbReference>
<dbReference type="Pfam" id="PF00144">
    <property type="entry name" value="Beta-lactamase"/>
    <property type="match status" value="1"/>
</dbReference>
<evidence type="ECO:0000313" key="2">
    <source>
        <dbReference type="EMBL" id="CUU54390.1"/>
    </source>
</evidence>
<dbReference type="EMBL" id="FAOZ01000002">
    <property type="protein sequence ID" value="CUU54390.1"/>
    <property type="molecule type" value="Genomic_DNA"/>
</dbReference>
<name>A0A0S4QIF0_9ACTN</name>
<sequence>MDALRQLNQWPVGSVSAVVLRRAGDAVTQVGVSGDPELPFRLASVSKTMSAYAMLVAVEEGAVALDDPAGPEGSTVAHLLAHASGLAFASSRVLARPGTRRIYSNSGFDELGRHLERVTEIPFATYLAEAVFEPLGMKTAALTDSPAFGVTASLADVAAFAAELLAPTLLSAQTFARATSVVFPGLTGILPGFGGQDPNDWGLGFEIRGHKSPHWTAATNSPATFGHFGRSGTFLWVDPEVRVACVALTDRDFGEWAAAAWPVLSRDVLAELAASTDSVA</sequence>
<dbReference type="PANTHER" id="PTHR43283:SF15">
    <property type="entry name" value="CONSERVED PROTEIN"/>
    <property type="match status" value="1"/>
</dbReference>
<proteinExistence type="predicted"/>
<feature type="domain" description="Beta-lactamase-related" evidence="1">
    <location>
        <begin position="19"/>
        <end position="263"/>
    </location>
</feature>
<dbReference type="Gene3D" id="3.40.710.10">
    <property type="entry name" value="DD-peptidase/beta-lactamase superfamily"/>
    <property type="match status" value="1"/>
</dbReference>
<protein>
    <submittedName>
        <fullName evidence="2">CubicO group peptidase, beta-lactamase class C family</fullName>
    </submittedName>
</protein>
<dbReference type="SUPFAM" id="SSF56601">
    <property type="entry name" value="beta-lactamase/transpeptidase-like"/>
    <property type="match status" value="1"/>
</dbReference>
<evidence type="ECO:0000313" key="3">
    <source>
        <dbReference type="Proteomes" id="UP000198802"/>
    </source>
</evidence>